<proteinExistence type="predicted"/>
<protein>
    <submittedName>
        <fullName evidence="1">Kinase</fullName>
    </submittedName>
</protein>
<dbReference type="EMBL" id="DVIQ01000103">
    <property type="protein sequence ID" value="HIS32830.1"/>
    <property type="molecule type" value="Genomic_DNA"/>
</dbReference>
<keyword evidence="1" id="KW-0418">Kinase</keyword>
<sequence>MRLEKIQRVLKEKGMEYAYNEEDGCGSLDFLYRGIPYHIWEFADGKEPCGVETNIRNAGRTEDIEGDYEETVCRELKSWP</sequence>
<reference evidence="1" key="1">
    <citation type="submission" date="2020-10" db="EMBL/GenBank/DDBJ databases">
        <authorList>
            <person name="Gilroy R."/>
        </authorList>
    </citation>
    <scope>NUCLEOTIDE SEQUENCE</scope>
    <source>
        <strain evidence="1">CHK190-19873</strain>
    </source>
</reference>
<evidence type="ECO:0000313" key="2">
    <source>
        <dbReference type="Proteomes" id="UP000823935"/>
    </source>
</evidence>
<accession>A0A9D1EV52</accession>
<dbReference type="GO" id="GO:0016301">
    <property type="term" value="F:kinase activity"/>
    <property type="evidence" value="ECO:0007669"/>
    <property type="project" value="UniProtKB-KW"/>
</dbReference>
<dbReference type="Proteomes" id="UP000823935">
    <property type="component" value="Unassembled WGS sequence"/>
</dbReference>
<comment type="caution">
    <text evidence="1">The sequence shown here is derived from an EMBL/GenBank/DDBJ whole genome shotgun (WGS) entry which is preliminary data.</text>
</comment>
<organism evidence="1 2">
    <name type="scientific">Candidatus Limivivens intestinipullorum</name>
    <dbReference type="NCBI Taxonomy" id="2840858"/>
    <lineage>
        <taxon>Bacteria</taxon>
        <taxon>Bacillati</taxon>
        <taxon>Bacillota</taxon>
        <taxon>Clostridia</taxon>
        <taxon>Lachnospirales</taxon>
        <taxon>Lachnospiraceae</taxon>
        <taxon>Lachnospiraceae incertae sedis</taxon>
        <taxon>Candidatus Limivivens</taxon>
    </lineage>
</organism>
<gene>
    <name evidence="1" type="ORF">IAB44_14990</name>
</gene>
<dbReference type="AlphaFoldDB" id="A0A9D1EV52"/>
<name>A0A9D1EV52_9FIRM</name>
<evidence type="ECO:0000313" key="1">
    <source>
        <dbReference type="EMBL" id="HIS32830.1"/>
    </source>
</evidence>
<reference evidence="1" key="2">
    <citation type="journal article" date="2021" name="PeerJ">
        <title>Extensive microbial diversity within the chicken gut microbiome revealed by metagenomics and culture.</title>
        <authorList>
            <person name="Gilroy R."/>
            <person name="Ravi A."/>
            <person name="Getino M."/>
            <person name="Pursley I."/>
            <person name="Horton D.L."/>
            <person name="Alikhan N.F."/>
            <person name="Baker D."/>
            <person name="Gharbi K."/>
            <person name="Hall N."/>
            <person name="Watson M."/>
            <person name="Adriaenssens E.M."/>
            <person name="Foster-Nyarko E."/>
            <person name="Jarju S."/>
            <person name="Secka A."/>
            <person name="Antonio M."/>
            <person name="Oren A."/>
            <person name="Chaudhuri R.R."/>
            <person name="La Ragione R."/>
            <person name="Hildebrand F."/>
            <person name="Pallen M.J."/>
        </authorList>
    </citation>
    <scope>NUCLEOTIDE SEQUENCE</scope>
    <source>
        <strain evidence="1">CHK190-19873</strain>
    </source>
</reference>
<keyword evidence="1" id="KW-0808">Transferase</keyword>